<accession>A0A2R8BRZ8</accession>
<gene>
    <name evidence="2" type="ORF">PAA8504_00721</name>
</gene>
<feature type="region of interest" description="Disordered" evidence="1">
    <location>
        <begin position="133"/>
        <end position="153"/>
    </location>
</feature>
<dbReference type="OrthoDB" id="7868501at2"/>
<evidence type="ECO:0000256" key="1">
    <source>
        <dbReference type="SAM" id="MobiDB-lite"/>
    </source>
</evidence>
<organism evidence="2 3">
    <name type="scientific">Palleronia abyssalis</name>
    <dbReference type="NCBI Taxonomy" id="1501240"/>
    <lineage>
        <taxon>Bacteria</taxon>
        <taxon>Pseudomonadati</taxon>
        <taxon>Pseudomonadota</taxon>
        <taxon>Alphaproteobacteria</taxon>
        <taxon>Rhodobacterales</taxon>
        <taxon>Roseobacteraceae</taxon>
        <taxon>Palleronia</taxon>
    </lineage>
</organism>
<proteinExistence type="predicted"/>
<evidence type="ECO:0000313" key="2">
    <source>
        <dbReference type="EMBL" id="SPJ22922.1"/>
    </source>
</evidence>
<dbReference type="RefSeq" id="WP_108892751.1">
    <property type="nucleotide sequence ID" value="NZ_ONZF01000001.1"/>
</dbReference>
<keyword evidence="3" id="KW-1185">Reference proteome</keyword>
<dbReference type="Proteomes" id="UP000244912">
    <property type="component" value="Unassembled WGS sequence"/>
</dbReference>
<sequence length="153" mass="16480">MSEFQHKTTSTLAIADGDQTGFYDIPAMVAQCLGRAGLSIYRLDLGVRGDSIAYETDQGAVTLTQRMREDGVRQIAVACTSAATSGREVGQKLCFQITRALVARIGVASVFWQPTGARVLPEDFTWDAMASRPRKATDPGFRAHSRPAISAVA</sequence>
<dbReference type="AlphaFoldDB" id="A0A2R8BRZ8"/>
<reference evidence="3" key="1">
    <citation type="submission" date="2018-03" db="EMBL/GenBank/DDBJ databases">
        <authorList>
            <person name="Rodrigo-Torres L."/>
            <person name="Arahal R. D."/>
            <person name="Lucena T."/>
        </authorList>
    </citation>
    <scope>NUCLEOTIDE SEQUENCE [LARGE SCALE GENOMIC DNA]</scope>
    <source>
        <strain evidence="3">CECT 8504</strain>
    </source>
</reference>
<name>A0A2R8BRZ8_9RHOB</name>
<evidence type="ECO:0000313" key="3">
    <source>
        <dbReference type="Proteomes" id="UP000244912"/>
    </source>
</evidence>
<dbReference type="EMBL" id="ONZF01000001">
    <property type="protein sequence ID" value="SPJ22922.1"/>
    <property type="molecule type" value="Genomic_DNA"/>
</dbReference>
<protein>
    <submittedName>
        <fullName evidence="2">Uncharacterized protein</fullName>
    </submittedName>
</protein>